<feature type="signal peptide" evidence="1">
    <location>
        <begin position="1"/>
        <end position="22"/>
    </location>
</feature>
<evidence type="ECO:0000313" key="4">
    <source>
        <dbReference type="Proteomes" id="UP000217215"/>
    </source>
</evidence>
<dbReference type="RefSeq" id="WP_095673315.1">
    <property type="nucleotide sequence ID" value="NZ_CP016773.1"/>
</dbReference>
<feature type="domain" description="Phytase-like" evidence="2">
    <location>
        <begin position="59"/>
        <end position="408"/>
    </location>
</feature>
<accession>A0A249KFZ9</accession>
<dbReference type="OrthoDB" id="9758957at2"/>
<dbReference type="PANTHER" id="PTHR37957">
    <property type="entry name" value="BLR7070 PROTEIN"/>
    <property type="match status" value="1"/>
</dbReference>
<gene>
    <name evidence="3" type="ORF">A1sIA56_02140</name>
</gene>
<dbReference type="EMBL" id="CP016773">
    <property type="protein sequence ID" value="ASY15720.1"/>
    <property type="molecule type" value="Genomic_DNA"/>
</dbReference>
<dbReference type="PANTHER" id="PTHR37957:SF1">
    <property type="entry name" value="PHYTASE-LIKE DOMAIN-CONTAINING PROTEIN"/>
    <property type="match status" value="1"/>
</dbReference>
<dbReference type="Proteomes" id="UP000217215">
    <property type="component" value="Chromosome"/>
</dbReference>
<organism evidence="3 4">
    <name type="scientific">Candidatus Planktophila sulfonica</name>
    <dbReference type="NCBI Taxonomy" id="1884904"/>
    <lineage>
        <taxon>Bacteria</taxon>
        <taxon>Bacillati</taxon>
        <taxon>Actinomycetota</taxon>
        <taxon>Actinomycetes</taxon>
        <taxon>Candidatus Nanopelagicales</taxon>
        <taxon>Candidatus Nanopelagicaceae</taxon>
        <taxon>Candidatus Planktophila</taxon>
    </lineage>
</organism>
<proteinExistence type="predicted"/>
<keyword evidence="1" id="KW-0732">Signal</keyword>
<evidence type="ECO:0000256" key="1">
    <source>
        <dbReference type="SAM" id="SignalP"/>
    </source>
</evidence>
<dbReference type="AlphaFoldDB" id="A0A249KFZ9"/>
<keyword evidence="4" id="KW-1185">Reference proteome</keyword>
<dbReference type="Pfam" id="PF13449">
    <property type="entry name" value="Phytase-like"/>
    <property type="match status" value="1"/>
</dbReference>
<dbReference type="InterPro" id="IPR027372">
    <property type="entry name" value="Phytase-like_dom"/>
</dbReference>
<name>A0A249KFZ9_9ACTN</name>
<reference evidence="3 4" key="1">
    <citation type="submission" date="2016-07" db="EMBL/GenBank/DDBJ databases">
        <title>High microdiversification within the ubiquitous acI lineage of Actinobacteria.</title>
        <authorList>
            <person name="Neuenschwander S.M."/>
            <person name="Salcher M."/>
            <person name="Ghai R."/>
            <person name="Pernthaler J."/>
        </authorList>
    </citation>
    <scope>NUCLEOTIDE SEQUENCE [LARGE SCALE GENOMIC DNA]</scope>
    <source>
        <strain evidence="3">MMS-IA-56</strain>
    </source>
</reference>
<dbReference type="KEGG" id="psuf:A1sIA56_02140"/>
<evidence type="ECO:0000313" key="3">
    <source>
        <dbReference type="EMBL" id="ASY15720.1"/>
    </source>
</evidence>
<sequence>MKKLLAAALAVALIQIPFAGNAADAPSLVSTATLGDISLKNVSNAAVTDAVSDDQGVLLGGIGSDLYHDPSDPKDIFYVITDRGPNNDTVQPDKSAGTGFVVPGFSPIIMKVRITGADVEVLETKAITLKNRKGVSGLPNVKGYDAVPTDVKGITSSALYNVAGQDSEGIVRLSNGQYWIVDEYAPSLTNLTSDAVVKRRYVPTNWLGSSTEFSISKSIPEIYLKRKANRGFEALAVTPDERTLFIGLQSPLLNPSSTVGNASLATRILRFDIRSKTFTGEFVFGFEKQSVVDAKSTKASDLKLSALVALDSDTLIVQERTDNSFLLSTIEIENSANILGTKWDLASTTPSLESYTGAGTHAEVEALIALAQKKIIFNSTSIPTMPMKIEGVAVIDSNHIVVVNDNDFNFAYNATTGKVENGSTKSSFLTIKLAVALPTTPEIALAKFGKACLTEGAKSADLTCKANGRDLRWRK</sequence>
<evidence type="ECO:0000259" key="2">
    <source>
        <dbReference type="Pfam" id="PF13449"/>
    </source>
</evidence>
<feature type="chain" id="PRO_5012173804" description="Phytase-like domain-containing protein" evidence="1">
    <location>
        <begin position="23"/>
        <end position="475"/>
    </location>
</feature>
<protein>
    <recommendedName>
        <fullName evidence="2">Phytase-like domain-containing protein</fullName>
    </recommendedName>
</protein>